<dbReference type="CDD" id="cd00051">
    <property type="entry name" value="EFh"/>
    <property type="match status" value="1"/>
</dbReference>
<dbReference type="SUPFAM" id="SSF47473">
    <property type="entry name" value="EF-hand"/>
    <property type="match status" value="1"/>
</dbReference>
<dbReference type="Gene3D" id="1.10.238.10">
    <property type="entry name" value="EF-hand"/>
    <property type="match status" value="2"/>
</dbReference>
<sequence>MSRSSKHRPQLTKDEDKEIEEAFDVFDIDKSGTMDSKELRDALRALGFDVTKAEVEKIMSRRDPNGNGFLTKDVFKQVCAEYIKTRDPRTEILRAFALFDTDHDGLIDIEDLKKVSKELGDDLPEEELEIMISKFDKDKDGKINIDEFFNIMDPTHAAH</sequence>
<organism evidence="5 6">
    <name type="scientific">Trichomonas vaginalis (strain ATCC PRA-98 / G3)</name>
    <dbReference type="NCBI Taxonomy" id="412133"/>
    <lineage>
        <taxon>Eukaryota</taxon>
        <taxon>Metamonada</taxon>
        <taxon>Parabasalia</taxon>
        <taxon>Trichomonadida</taxon>
        <taxon>Trichomonadidae</taxon>
        <taxon>Trichomonas</taxon>
    </lineage>
</organism>
<dbReference type="VEuPathDB" id="TrichDB:TVAGG3_0993100"/>
<dbReference type="GO" id="GO:0000226">
    <property type="term" value="P:microtubule cytoskeleton organization"/>
    <property type="evidence" value="ECO:0000318"/>
    <property type="project" value="GO_Central"/>
</dbReference>
<keyword evidence="2" id="KW-0677">Repeat</keyword>
<dbReference type="PANTHER" id="PTHR23048:SF48">
    <property type="entry name" value="CENTRIN 3"/>
    <property type="match status" value="1"/>
</dbReference>
<dbReference type="VEuPathDB" id="TrichDB:TVAG_120190"/>
<proteinExistence type="predicted"/>
<dbReference type="FunFam" id="1.10.238.10:FF:000172">
    <property type="entry name" value="Cell division control protein"/>
    <property type="match status" value="1"/>
</dbReference>
<dbReference type="InterPro" id="IPR050230">
    <property type="entry name" value="CALM/Myosin/TropC-like"/>
</dbReference>
<dbReference type="InParanoid" id="A2D7G5"/>
<dbReference type="STRING" id="5722.A2D7G5"/>
<accession>A2D7G5</accession>
<dbReference type="InterPro" id="IPR011992">
    <property type="entry name" value="EF-hand-dom_pair"/>
</dbReference>
<dbReference type="eggNOG" id="KOG0028">
    <property type="taxonomic scope" value="Eukaryota"/>
</dbReference>
<dbReference type="InterPro" id="IPR002048">
    <property type="entry name" value="EF_hand_dom"/>
</dbReference>
<reference evidence="5" key="1">
    <citation type="submission" date="2006-10" db="EMBL/GenBank/DDBJ databases">
        <authorList>
            <person name="Amadeo P."/>
            <person name="Zhao Q."/>
            <person name="Wortman J."/>
            <person name="Fraser-Liggett C."/>
            <person name="Carlton J."/>
        </authorList>
    </citation>
    <scope>NUCLEOTIDE SEQUENCE</scope>
    <source>
        <strain evidence="5">G3</strain>
    </source>
</reference>
<feature type="domain" description="EF-hand" evidence="4">
    <location>
        <begin position="14"/>
        <end position="49"/>
    </location>
</feature>
<feature type="domain" description="EF-hand" evidence="4">
    <location>
        <begin position="123"/>
        <end position="158"/>
    </location>
</feature>
<dbReference type="GO" id="GO:0005815">
    <property type="term" value="C:microtubule organizing center"/>
    <property type="evidence" value="ECO:0000318"/>
    <property type="project" value="GO_Central"/>
</dbReference>
<feature type="domain" description="EF-hand" evidence="4">
    <location>
        <begin position="50"/>
        <end position="85"/>
    </location>
</feature>
<dbReference type="Proteomes" id="UP000001542">
    <property type="component" value="Unassembled WGS sequence"/>
</dbReference>
<dbReference type="Pfam" id="PF13499">
    <property type="entry name" value="EF-hand_7"/>
    <property type="match status" value="2"/>
</dbReference>
<evidence type="ECO:0000256" key="2">
    <source>
        <dbReference type="ARBA" id="ARBA00022737"/>
    </source>
</evidence>
<dbReference type="PROSITE" id="PS00018">
    <property type="entry name" value="EF_HAND_1"/>
    <property type="match status" value="3"/>
</dbReference>
<dbReference type="PROSITE" id="PS50222">
    <property type="entry name" value="EF_HAND_2"/>
    <property type="match status" value="4"/>
</dbReference>
<dbReference type="GO" id="GO:0005509">
    <property type="term" value="F:calcium ion binding"/>
    <property type="evidence" value="ECO:0000318"/>
    <property type="project" value="GO_Central"/>
</dbReference>
<reference evidence="5" key="2">
    <citation type="journal article" date="2007" name="Science">
        <title>Draft genome sequence of the sexually transmitted pathogen Trichomonas vaginalis.</title>
        <authorList>
            <person name="Carlton J.M."/>
            <person name="Hirt R.P."/>
            <person name="Silva J.C."/>
            <person name="Delcher A.L."/>
            <person name="Schatz M."/>
            <person name="Zhao Q."/>
            <person name="Wortman J.R."/>
            <person name="Bidwell S.L."/>
            <person name="Alsmark U.C.M."/>
            <person name="Besteiro S."/>
            <person name="Sicheritz-Ponten T."/>
            <person name="Noel C.J."/>
            <person name="Dacks J.B."/>
            <person name="Foster P.G."/>
            <person name="Simillion C."/>
            <person name="Van de Peer Y."/>
            <person name="Miranda-Saavedra D."/>
            <person name="Barton G.J."/>
            <person name="Westrop G.D."/>
            <person name="Mueller S."/>
            <person name="Dessi D."/>
            <person name="Fiori P.L."/>
            <person name="Ren Q."/>
            <person name="Paulsen I."/>
            <person name="Zhang H."/>
            <person name="Bastida-Corcuera F.D."/>
            <person name="Simoes-Barbosa A."/>
            <person name="Brown M.T."/>
            <person name="Hayes R.D."/>
            <person name="Mukherjee M."/>
            <person name="Okumura C.Y."/>
            <person name="Schneider R."/>
            <person name="Smith A.J."/>
            <person name="Vanacova S."/>
            <person name="Villalvazo M."/>
            <person name="Haas B.J."/>
            <person name="Pertea M."/>
            <person name="Feldblyum T.V."/>
            <person name="Utterback T.R."/>
            <person name="Shu C.L."/>
            <person name="Osoegawa K."/>
            <person name="de Jong P.J."/>
            <person name="Hrdy I."/>
            <person name="Horvathova L."/>
            <person name="Zubacova Z."/>
            <person name="Dolezal P."/>
            <person name="Malik S.B."/>
            <person name="Logsdon J.M. Jr."/>
            <person name="Henze K."/>
            <person name="Gupta A."/>
            <person name="Wang C.C."/>
            <person name="Dunne R.L."/>
            <person name="Upcroft J.A."/>
            <person name="Upcroft P."/>
            <person name="White O."/>
            <person name="Salzberg S.L."/>
            <person name="Tang P."/>
            <person name="Chiu C.-H."/>
            <person name="Lee Y.-S."/>
            <person name="Embley T.M."/>
            <person name="Coombs G.H."/>
            <person name="Mottram J.C."/>
            <person name="Tachezy J."/>
            <person name="Fraser-Liggett C.M."/>
            <person name="Johnson P.J."/>
        </authorList>
    </citation>
    <scope>NUCLEOTIDE SEQUENCE [LARGE SCALE GENOMIC DNA]</scope>
    <source>
        <strain evidence="5">G3</strain>
    </source>
</reference>
<gene>
    <name evidence="5" type="ORF">TVAG_120190</name>
</gene>
<evidence type="ECO:0000256" key="1">
    <source>
        <dbReference type="ARBA" id="ARBA00022723"/>
    </source>
</evidence>
<keyword evidence="6" id="KW-1185">Reference proteome</keyword>
<dbReference type="GO" id="GO:0008017">
    <property type="term" value="F:microtubule binding"/>
    <property type="evidence" value="ECO:0000318"/>
    <property type="project" value="GO_Central"/>
</dbReference>
<dbReference type="EMBL" id="DS113177">
    <property type="protein sequence ID" value="EAY23682.1"/>
    <property type="molecule type" value="Genomic_DNA"/>
</dbReference>
<dbReference type="OrthoDB" id="343296at2759"/>
<dbReference type="KEGG" id="tva:4720648"/>
<feature type="domain" description="EF-hand" evidence="4">
    <location>
        <begin position="87"/>
        <end position="122"/>
    </location>
</feature>
<name>A2D7G5_TRIV3</name>
<protein>
    <submittedName>
        <fullName evidence="5">EF hand family protein</fullName>
    </submittedName>
</protein>
<dbReference type="AlphaFoldDB" id="A2D7G5"/>
<dbReference type="InterPro" id="IPR018247">
    <property type="entry name" value="EF_Hand_1_Ca_BS"/>
</dbReference>
<evidence type="ECO:0000256" key="3">
    <source>
        <dbReference type="ARBA" id="ARBA00022837"/>
    </source>
</evidence>
<dbReference type="SMART" id="SM00054">
    <property type="entry name" value="EFh"/>
    <property type="match status" value="4"/>
</dbReference>
<keyword evidence="1" id="KW-0479">Metal-binding</keyword>
<dbReference type="FunFam" id="1.10.238.10:FF:000605">
    <property type="entry name" value="EF hand family protein"/>
    <property type="match status" value="1"/>
</dbReference>
<keyword evidence="3" id="KW-0106">Calcium</keyword>
<evidence type="ECO:0000259" key="4">
    <source>
        <dbReference type="PROSITE" id="PS50222"/>
    </source>
</evidence>
<dbReference type="SMR" id="A2D7G5"/>
<dbReference type="PANTHER" id="PTHR23048">
    <property type="entry name" value="MYOSIN LIGHT CHAIN 1, 3"/>
    <property type="match status" value="1"/>
</dbReference>
<evidence type="ECO:0000313" key="6">
    <source>
        <dbReference type="Proteomes" id="UP000001542"/>
    </source>
</evidence>
<evidence type="ECO:0000313" key="5">
    <source>
        <dbReference type="EMBL" id="EAY23682.1"/>
    </source>
</evidence>
<dbReference type="RefSeq" id="XP_001276930.1">
    <property type="nucleotide sequence ID" value="XM_001276929.1"/>
</dbReference>